<accession>A0A2P7SEM4</accession>
<evidence type="ECO:0000313" key="1">
    <source>
        <dbReference type="EMBL" id="PSJ60761.1"/>
    </source>
</evidence>
<dbReference type="AlphaFoldDB" id="A0A2P7SEM4"/>
<dbReference type="RefSeq" id="WP_106724226.1">
    <property type="nucleotide sequence ID" value="NZ_PXYL01000005.1"/>
</dbReference>
<proteinExistence type="predicted"/>
<comment type="caution">
    <text evidence="1">The sequence shown here is derived from an EMBL/GenBank/DDBJ whole genome shotgun (WGS) entry which is preliminary data.</text>
</comment>
<evidence type="ECO:0000313" key="2">
    <source>
        <dbReference type="Proteomes" id="UP000240653"/>
    </source>
</evidence>
<protein>
    <submittedName>
        <fullName evidence="1">Uncharacterized protein</fullName>
    </submittedName>
</protein>
<dbReference type="EMBL" id="PXYL01000005">
    <property type="protein sequence ID" value="PSJ60761.1"/>
    <property type="molecule type" value="Genomic_DNA"/>
</dbReference>
<keyword evidence="2" id="KW-1185">Reference proteome</keyword>
<sequence length="75" mass="9138">MSPEVKAQYKADLARVRAERDRFREWASQKRKDYIGLKKKRRFLDALHALDRYQEYRNSAAQFDSEAKRIQEYLK</sequence>
<reference evidence="1 2" key="1">
    <citation type="submission" date="2018-03" db="EMBL/GenBank/DDBJ databases">
        <title>The draft genome of Mesorhizobium soli JCM 19897.</title>
        <authorList>
            <person name="Li L."/>
            <person name="Liu L."/>
            <person name="Liang L."/>
            <person name="Wang T."/>
            <person name="Zhang X."/>
        </authorList>
    </citation>
    <scope>NUCLEOTIDE SEQUENCE [LARGE SCALE GENOMIC DNA]</scope>
    <source>
        <strain evidence="1 2">JCM 19897</strain>
    </source>
</reference>
<organism evidence="1 2">
    <name type="scientific">Pseudaminobacter soli</name>
    <name type="common">ex Li et al. 2025</name>
    <dbReference type="NCBI Taxonomy" id="1295366"/>
    <lineage>
        <taxon>Bacteria</taxon>
        <taxon>Pseudomonadati</taxon>
        <taxon>Pseudomonadota</taxon>
        <taxon>Alphaproteobacteria</taxon>
        <taxon>Hyphomicrobiales</taxon>
        <taxon>Phyllobacteriaceae</taxon>
        <taxon>Pseudaminobacter</taxon>
    </lineage>
</organism>
<gene>
    <name evidence="1" type="ORF">C7I85_12015</name>
</gene>
<dbReference type="Proteomes" id="UP000240653">
    <property type="component" value="Unassembled WGS sequence"/>
</dbReference>
<name>A0A2P7SEM4_9HYPH</name>